<accession>A0A8H7B394</accession>
<sequence length="80" mass="8969">MQILIAAVVHTLNFIMPEFSTICTRKTRAISFASVTSQAQEALELDVTPNKAILEQMKVELNIKLKENEDSYTGLSFTVH</sequence>
<evidence type="ECO:0000313" key="2">
    <source>
        <dbReference type="Proteomes" id="UP000596902"/>
    </source>
</evidence>
<gene>
    <name evidence="1" type="ORF">GT037_007944</name>
</gene>
<comment type="caution">
    <text evidence="1">The sequence shown here is derived from an EMBL/GenBank/DDBJ whole genome shotgun (WGS) entry which is preliminary data.</text>
</comment>
<name>A0A8H7B394_9PLEO</name>
<dbReference type="RefSeq" id="XP_038784492.1">
    <property type="nucleotide sequence ID" value="XM_038932991.1"/>
</dbReference>
<reference evidence="1" key="2">
    <citation type="submission" date="2020-08" db="EMBL/GenBank/DDBJ databases">
        <title>Draft Genome Sequence of Cumin Blight Pathogen Alternaria burnsii.</title>
        <authorList>
            <person name="Feng Z."/>
        </authorList>
    </citation>
    <scope>NUCLEOTIDE SEQUENCE</scope>
    <source>
        <strain evidence="1">CBS107.38</strain>
    </source>
</reference>
<organism evidence="1 2">
    <name type="scientific">Alternaria burnsii</name>
    <dbReference type="NCBI Taxonomy" id="1187904"/>
    <lineage>
        <taxon>Eukaryota</taxon>
        <taxon>Fungi</taxon>
        <taxon>Dikarya</taxon>
        <taxon>Ascomycota</taxon>
        <taxon>Pezizomycotina</taxon>
        <taxon>Dothideomycetes</taxon>
        <taxon>Pleosporomycetidae</taxon>
        <taxon>Pleosporales</taxon>
        <taxon>Pleosporineae</taxon>
        <taxon>Pleosporaceae</taxon>
        <taxon>Alternaria</taxon>
        <taxon>Alternaria sect. Alternaria</taxon>
    </lineage>
</organism>
<proteinExistence type="predicted"/>
<reference evidence="1" key="1">
    <citation type="submission" date="2020-01" db="EMBL/GenBank/DDBJ databases">
        <authorList>
            <person name="Feng Z.H.Z."/>
        </authorList>
    </citation>
    <scope>NUCLEOTIDE SEQUENCE</scope>
    <source>
        <strain evidence="1">CBS107.38</strain>
    </source>
</reference>
<evidence type="ECO:0000313" key="1">
    <source>
        <dbReference type="EMBL" id="KAF7674178.1"/>
    </source>
</evidence>
<keyword evidence="2" id="KW-1185">Reference proteome</keyword>
<dbReference type="EMBL" id="JAAABM010000011">
    <property type="protein sequence ID" value="KAF7674178.1"/>
    <property type="molecule type" value="Genomic_DNA"/>
</dbReference>
<dbReference type="AlphaFoldDB" id="A0A8H7B394"/>
<dbReference type="GeneID" id="62206169"/>
<dbReference type="Proteomes" id="UP000596902">
    <property type="component" value="Unassembled WGS sequence"/>
</dbReference>
<protein>
    <submittedName>
        <fullName evidence="1">Uncharacterized protein</fullName>
    </submittedName>
</protein>